<dbReference type="EMBL" id="KN831953">
    <property type="protein sequence ID" value="KIO10045.1"/>
    <property type="molecule type" value="Genomic_DNA"/>
</dbReference>
<dbReference type="AlphaFoldDB" id="A0A0C3P959"/>
<organism evidence="2 3">
    <name type="scientific">Pisolithus tinctorius Marx 270</name>
    <dbReference type="NCBI Taxonomy" id="870435"/>
    <lineage>
        <taxon>Eukaryota</taxon>
        <taxon>Fungi</taxon>
        <taxon>Dikarya</taxon>
        <taxon>Basidiomycota</taxon>
        <taxon>Agaricomycotina</taxon>
        <taxon>Agaricomycetes</taxon>
        <taxon>Agaricomycetidae</taxon>
        <taxon>Boletales</taxon>
        <taxon>Sclerodermatineae</taxon>
        <taxon>Pisolithaceae</taxon>
        <taxon>Pisolithus</taxon>
    </lineage>
</organism>
<evidence type="ECO:0000256" key="1">
    <source>
        <dbReference type="SAM" id="MobiDB-lite"/>
    </source>
</evidence>
<accession>A0A0C3P959</accession>
<reference evidence="3" key="2">
    <citation type="submission" date="2015-01" db="EMBL/GenBank/DDBJ databases">
        <title>Evolutionary Origins and Diversification of the Mycorrhizal Mutualists.</title>
        <authorList>
            <consortium name="DOE Joint Genome Institute"/>
            <consortium name="Mycorrhizal Genomics Consortium"/>
            <person name="Kohler A."/>
            <person name="Kuo A."/>
            <person name="Nagy L.G."/>
            <person name="Floudas D."/>
            <person name="Copeland A."/>
            <person name="Barry K.W."/>
            <person name="Cichocki N."/>
            <person name="Veneault-Fourrey C."/>
            <person name="LaButti K."/>
            <person name="Lindquist E.A."/>
            <person name="Lipzen A."/>
            <person name="Lundell T."/>
            <person name="Morin E."/>
            <person name="Murat C."/>
            <person name="Riley R."/>
            <person name="Ohm R."/>
            <person name="Sun H."/>
            <person name="Tunlid A."/>
            <person name="Henrissat B."/>
            <person name="Grigoriev I.V."/>
            <person name="Hibbett D.S."/>
            <person name="Martin F."/>
        </authorList>
    </citation>
    <scope>NUCLEOTIDE SEQUENCE [LARGE SCALE GENOMIC DNA]</scope>
    <source>
        <strain evidence="3">Marx 270</strain>
    </source>
</reference>
<dbReference type="HOGENOM" id="CLU_063092_0_0_1"/>
<feature type="compositionally biased region" description="Basic residues" evidence="1">
    <location>
        <begin position="21"/>
        <end position="32"/>
    </location>
</feature>
<feature type="compositionally biased region" description="Basic and acidic residues" evidence="1">
    <location>
        <begin position="33"/>
        <end position="58"/>
    </location>
</feature>
<protein>
    <submittedName>
        <fullName evidence="2">Uncharacterized protein</fullName>
    </submittedName>
</protein>
<feature type="region of interest" description="Disordered" evidence="1">
    <location>
        <begin position="1"/>
        <end position="58"/>
    </location>
</feature>
<proteinExistence type="predicted"/>
<reference evidence="2 3" key="1">
    <citation type="submission" date="2014-04" db="EMBL/GenBank/DDBJ databases">
        <authorList>
            <consortium name="DOE Joint Genome Institute"/>
            <person name="Kuo A."/>
            <person name="Kohler A."/>
            <person name="Costa M.D."/>
            <person name="Nagy L.G."/>
            <person name="Floudas D."/>
            <person name="Copeland A."/>
            <person name="Barry K.W."/>
            <person name="Cichocki N."/>
            <person name="Veneault-Fourrey C."/>
            <person name="LaButti K."/>
            <person name="Lindquist E.A."/>
            <person name="Lipzen A."/>
            <person name="Lundell T."/>
            <person name="Morin E."/>
            <person name="Murat C."/>
            <person name="Sun H."/>
            <person name="Tunlid A."/>
            <person name="Henrissat B."/>
            <person name="Grigoriev I.V."/>
            <person name="Hibbett D.S."/>
            <person name="Martin F."/>
            <person name="Nordberg H.P."/>
            <person name="Cantor M.N."/>
            <person name="Hua S.X."/>
        </authorList>
    </citation>
    <scope>NUCLEOTIDE SEQUENCE [LARGE SCALE GENOMIC DNA]</scope>
    <source>
        <strain evidence="2 3">Marx 270</strain>
    </source>
</reference>
<evidence type="ECO:0000313" key="3">
    <source>
        <dbReference type="Proteomes" id="UP000054217"/>
    </source>
</evidence>
<sequence length="327" mass="36325">MDQFRKIFKLSGQDSHEKLLKHSKSMPLRKAKSPKERDGEGSKSVRRTKEPFKTSRLNDVEQMPGVPVTQHQHSYGAGLHGSFGDLLDRFPDPPGPPPRPIRNPLRATSLNNASHVTNATPSRPTAVRYPSLLDQPRGRQHRKFAIHQAIPIPDSNHETNIVVPENVVLGSVIPRRAARDRAQTEAHSYGSDPFQVHHLASHTGSGRGSGLHSRDATIAERMDTGERERARRWIAESPLAPPAYEDSPYNLRPVRFDMQNFKCAKVGLDYHAQLAAGTGRPLDARYDGQYHRLLGPSLPRGLVPEVGSNWSNDVLPRAVCSCTTGRI</sequence>
<dbReference type="OrthoDB" id="2681072at2759"/>
<name>A0A0C3P959_PISTI</name>
<dbReference type="Proteomes" id="UP000054217">
    <property type="component" value="Unassembled WGS sequence"/>
</dbReference>
<keyword evidence="3" id="KW-1185">Reference proteome</keyword>
<evidence type="ECO:0000313" key="2">
    <source>
        <dbReference type="EMBL" id="KIO10045.1"/>
    </source>
</evidence>
<dbReference type="InParanoid" id="A0A0C3P959"/>
<gene>
    <name evidence="2" type="ORF">M404DRAFT_229913</name>
</gene>